<evidence type="ECO:0000256" key="2">
    <source>
        <dbReference type="ARBA" id="ARBA00006763"/>
    </source>
</evidence>
<keyword evidence="3" id="KW-0378">Hydrolase</keyword>
<dbReference type="SUPFAM" id="SSF102405">
    <property type="entry name" value="MCP/YpsA-like"/>
    <property type="match status" value="1"/>
</dbReference>
<name>A0A560H6P3_9PROT</name>
<reference evidence="4 5" key="1">
    <citation type="submission" date="2019-06" db="EMBL/GenBank/DDBJ databases">
        <title>Genomic Encyclopedia of Type Strains, Phase IV (KMG-V): Genome sequencing to study the core and pangenomes of soil and plant-associated prokaryotes.</title>
        <authorList>
            <person name="Whitman W."/>
        </authorList>
    </citation>
    <scope>NUCLEOTIDE SEQUENCE [LARGE SCALE GENOMIC DNA]</scope>
    <source>
        <strain evidence="4 5">BR 11622</strain>
    </source>
</reference>
<evidence type="ECO:0000256" key="1">
    <source>
        <dbReference type="ARBA" id="ARBA00000274"/>
    </source>
</evidence>
<dbReference type="Gene3D" id="3.40.50.450">
    <property type="match status" value="1"/>
</dbReference>
<dbReference type="GO" id="GO:0009691">
    <property type="term" value="P:cytokinin biosynthetic process"/>
    <property type="evidence" value="ECO:0007669"/>
    <property type="project" value="UniProtKB-UniRule"/>
</dbReference>
<dbReference type="PANTHER" id="PTHR31223">
    <property type="entry name" value="LOG FAMILY PROTEIN YJL055W"/>
    <property type="match status" value="1"/>
</dbReference>
<dbReference type="Pfam" id="PF03641">
    <property type="entry name" value="Lysine_decarbox"/>
    <property type="match status" value="1"/>
</dbReference>
<dbReference type="NCBIfam" id="TIGR00730">
    <property type="entry name" value="Rossman fold protein, TIGR00730 family"/>
    <property type="match status" value="1"/>
</dbReference>
<keyword evidence="3" id="KW-0203">Cytokinin biosynthesis</keyword>
<gene>
    <name evidence="4" type="ORF">FBZ90_107352</name>
</gene>
<comment type="caution">
    <text evidence="4">The sequence shown here is derived from an EMBL/GenBank/DDBJ whole genome shotgun (WGS) entry which is preliminary data.</text>
</comment>
<evidence type="ECO:0000313" key="4">
    <source>
        <dbReference type="EMBL" id="TWB41973.1"/>
    </source>
</evidence>
<comment type="similarity">
    <text evidence="2 3">Belongs to the LOG family.</text>
</comment>
<dbReference type="EMBL" id="VITR01000007">
    <property type="protein sequence ID" value="TWB41973.1"/>
    <property type="molecule type" value="Genomic_DNA"/>
</dbReference>
<dbReference type="Proteomes" id="UP000315751">
    <property type="component" value="Unassembled WGS sequence"/>
</dbReference>
<dbReference type="GO" id="GO:0005829">
    <property type="term" value="C:cytosol"/>
    <property type="evidence" value="ECO:0007669"/>
    <property type="project" value="TreeGrafter"/>
</dbReference>
<keyword evidence="5" id="KW-1185">Reference proteome</keyword>
<dbReference type="InterPro" id="IPR031100">
    <property type="entry name" value="LOG_fam"/>
</dbReference>
<accession>A0A560H6P3</accession>
<dbReference type="GO" id="GO:0008714">
    <property type="term" value="F:AMP nucleosidase activity"/>
    <property type="evidence" value="ECO:0007669"/>
    <property type="project" value="UniProtKB-EC"/>
</dbReference>
<proteinExistence type="inferred from homology"/>
<sequence>MKRLCVFCGSSPGFDPQYLEAARGLGRTLAAADIGLVYGGASVGLMGAVADAVMAAGGQVIGVIPESLKKKEIAHAGLTDLRVVASMHERKALMAELSDGFIALPGGIGTFEELFEVWTWAQLGHHQKPCAIYNVAGFYDGLTAFLDSVVASGFMKQNHRDMLVTADTAEALLDKLRAYQPPAVTKWIKADER</sequence>
<dbReference type="InterPro" id="IPR005269">
    <property type="entry name" value="LOG"/>
</dbReference>
<dbReference type="RefSeq" id="WP_145733165.1">
    <property type="nucleotide sequence ID" value="NZ_VITR01000007.1"/>
</dbReference>
<dbReference type="PANTHER" id="PTHR31223:SF70">
    <property type="entry name" value="LOG FAMILY PROTEIN YJL055W"/>
    <property type="match status" value="1"/>
</dbReference>
<evidence type="ECO:0000313" key="5">
    <source>
        <dbReference type="Proteomes" id="UP000315751"/>
    </source>
</evidence>
<organism evidence="4 5">
    <name type="scientific">Nitrospirillum amazonense</name>
    <dbReference type="NCBI Taxonomy" id="28077"/>
    <lineage>
        <taxon>Bacteria</taxon>
        <taxon>Pseudomonadati</taxon>
        <taxon>Pseudomonadota</taxon>
        <taxon>Alphaproteobacteria</taxon>
        <taxon>Rhodospirillales</taxon>
        <taxon>Azospirillaceae</taxon>
        <taxon>Nitrospirillum</taxon>
    </lineage>
</organism>
<dbReference type="EC" id="3.2.2.n1" evidence="3"/>
<dbReference type="AlphaFoldDB" id="A0A560H6P3"/>
<protein>
    <recommendedName>
        <fullName evidence="3">Cytokinin riboside 5'-monophosphate phosphoribohydrolase</fullName>
        <ecNumber evidence="3">3.2.2.n1</ecNumber>
    </recommendedName>
</protein>
<dbReference type="OrthoDB" id="9801098at2"/>
<evidence type="ECO:0000256" key="3">
    <source>
        <dbReference type="RuleBase" id="RU363015"/>
    </source>
</evidence>
<dbReference type="FunFam" id="3.40.50.450:FF:000012">
    <property type="entry name" value="LOG family protein YvdD"/>
    <property type="match status" value="1"/>
</dbReference>
<comment type="catalytic activity">
    <reaction evidence="1">
        <text>AMP + H2O = D-ribose 5-phosphate + adenine</text>
        <dbReference type="Rhea" id="RHEA:20129"/>
        <dbReference type="ChEBI" id="CHEBI:15377"/>
        <dbReference type="ChEBI" id="CHEBI:16708"/>
        <dbReference type="ChEBI" id="CHEBI:78346"/>
        <dbReference type="ChEBI" id="CHEBI:456215"/>
        <dbReference type="EC" id="3.2.2.4"/>
    </reaction>
</comment>